<organism evidence="2 3">
    <name type="scientific">Branchiostoma lanceolatum</name>
    <name type="common">Common lancelet</name>
    <name type="synonym">Amphioxus lanceolatum</name>
    <dbReference type="NCBI Taxonomy" id="7740"/>
    <lineage>
        <taxon>Eukaryota</taxon>
        <taxon>Metazoa</taxon>
        <taxon>Chordata</taxon>
        <taxon>Cephalochordata</taxon>
        <taxon>Leptocardii</taxon>
        <taxon>Amphioxiformes</taxon>
        <taxon>Branchiostomatidae</taxon>
        <taxon>Branchiostoma</taxon>
    </lineage>
</organism>
<proteinExistence type="predicted"/>
<reference evidence="2" key="1">
    <citation type="submission" date="2022-01" db="EMBL/GenBank/DDBJ databases">
        <authorList>
            <person name="Braso-Vives M."/>
        </authorList>
    </citation>
    <scope>NUCLEOTIDE SEQUENCE</scope>
</reference>
<keyword evidence="1" id="KW-0732">Signal</keyword>
<protein>
    <submittedName>
        <fullName evidence="2">Hypp917 protein</fullName>
    </submittedName>
</protein>
<evidence type="ECO:0000313" key="2">
    <source>
        <dbReference type="EMBL" id="CAH1252503.1"/>
    </source>
</evidence>
<sequence>MQENVVVHCVLLLQWSGDPAAAISPLCSAAAVVWRPCSCNQSTVFCCCSGLETLQLQSVHCVLLLQWSGDPAAAISPLCSAAAVVWTPCSCNQSTVFCCCSGLETLQLQSVHCVLLLQWSGDPAAAISPLCSAAAVVWRPCSCNQSTVFCCCSGLDTLQLQSVHCVLLLQWSGHPAAAISPLCSAAAVVWRPCSCNQSTVFCCCSGLETLQLQSVQSGEGTTREGLQIHQTRYTQTCCSGGRKTYTTENVGVPKTSLIQDLVCFNQRV</sequence>
<dbReference type="EMBL" id="OV696687">
    <property type="protein sequence ID" value="CAH1252503.1"/>
    <property type="molecule type" value="Genomic_DNA"/>
</dbReference>
<evidence type="ECO:0000313" key="3">
    <source>
        <dbReference type="Proteomes" id="UP000838412"/>
    </source>
</evidence>
<dbReference type="AlphaFoldDB" id="A0A8K0ELC8"/>
<feature type="signal peptide" evidence="1">
    <location>
        <begin position="1"/>
        <end position="22"/>
    </location>
</feature>
<dbReference type="Proteomes" id="UP000838412">
    <property type="component" value="Chromosome 2"/>
</dbReference>
<accession>A0A8K0ELC8</accession>
<gene>
    <name evidence="2" type="primary">Hypp917</name>
    <name evidence="2" type="ORF">BLAG_LOCUS12571</name>
</gene>
<keyword evidence="3" id="KW-1185">Reference proteome</keyword>
<feature type="chain" id="PRO_5035461007" evidence="1">
    <location>
        <begin position="23"/>
        <end position="268"/>
    </location>
</feature>
<name>A0A8K0ELC8_BRALA</name>
<evidence type="ECO:0000256" key="1">
    <source>
        <dbReference type="SAM" id="SignalP"/>
    </source>
</evidence>